<name>A0AAD4VF44_PRUDU</name>
<reference evidence="1 2" key="1">
    <citation type="journal article" date="2022" name="G3 (Bethesda)">
        <title>Whole-genome sequence and methylome profiling of the almond [Prunus dulcis (Mill.) D.A. Webb] cultivar 'Nonpareil'.</title>
        <authorList>
            <person name="D'Amico-Willman K.M."/>
            <person name="Ouma W.Z."/>
            <person name="Meulia T."/>
            <person name="Sideli G.M."/>
            <person name="Gradziel T.M."/>
            <person name="Fresnedo-Ramirez J."/>
        </authorList>
    </citation>
    <scope>NUCLEOTIDE SEQUENCE [LARGE SCALE GENOMIC DNA]</scope>
    <source>
        <strain evidence="1">Clone GOH B32 T37-40</strain>
    </source>
</reference>
<dbReference type="EMBL" id="JAJFAZ020000006">
    <property type="protein sequence ID" value="KAI5323925.1"/>
    <property type="molecule type" value="Genomic_DNA"/>
</dbReference>
<evidence type="ECO:0000313" key="2">
    <source>
        <dbReference type="Proteomes" id="UP001054821"/>
    </source>
</evidence>
<comment type="caution">
    <text evidence="1">The sequence shown here is derived from an EMBL/GenBank/DDBJ whole genome shotgun (WGS) entry which is preliminary data.</text>
</comment>
<sequence length="85" mass="9351">MCALVKRVQRDDVGHNRCMGTLGRTMIGSGIDIVASHTQTGKGNREVELGAIGCLVCMRVVNRMGLVKHTIKGLFQEVLDFYMTL</sequence>
<organism evidence="1 2">
    <name type="scientific">Prunus dulcis</name>
    <name type="common">Almond</name>
    <name type="synonym">Amygdalus dulcis</name>
    <dbReference type="NCBI Taxonomy" id="3755"/>
    <lineage>
        <taxon>Eukaryota</taxon>
        <taxon>Viridiplantae</taxon>
        <taxon>Streptophyta</taxon>
        <taxon>Embryophyta</taxon>
        <taxon>Tracheophyta</taxon>
        <taxon>Spermatophyta</taxon>
        <taxon>Magnoliopsida</taxon>
        <taxon>eudicotyledons</taxon>
        <taxon>Gunneridae</taxon>
        <taxon>Pentapetalae</taxon>
        <taxon>rosids</taxon>
        <taxon>fabids</taxon>
        <taxon>Rosales</taxon>
        <taxon>Rosaceae</taxon>
        <taxon>Amygdaloideae</taxon>
        <taxon>Amygdaleae</taxon>
        <taxon>Prunus</taxon>
    </lineage>
</organism>
<dbReference type="AlphaFoldDB" id="A0AAD4VF44"/>
<keyword evidence="2" id="KW-1185">Reference proteome</keyword>
<dbReference type="Proteomes" id="UP001054821">
    <property type="component" value="Chromosome 6"/>
</dbReference>
<gene>
    <name evidence="1" type="ORF">L3X38_032998</name>
</gene>
<evidence type="ECO:0000313" key="1">
    <source>
        <dbReference type="EMBL" id="KAI5323925.1"/>
    </source>
</evidence>
<proteinExistence type="predicted"/>
<protein>
    <submittedName>
        <fullName evidence="1">Uncharacterized protein</fullName>
    </submittedName>
</protein>
<accession>A0AAD4VF44</accession>